<keyword evidence="2" id="KW-1185">Reference proteome</keyword>
<reference evidence="1 2" key="1">
    <citation type="submission" date="2014-03" db="EMBL/GenBank/DDBJ databases">
        <title>Draft genome of the hookworm Oesophagostomum dentatum.</title>
        <authorList>
            <person name="Mitreva M."/>
        </authorList>
    </citation>
    <scope>NUCLEOTIDE SEQUENCE [LARGE SCALE GENOMIC DNA]</scope>
    <source>
        <strain evidence="1 2">OD-Hann</strain>
    </source>
</reference>
<dbReference type="EMBL" id="KN581636">
    <property type="protein sequence ID" value="KHJ82169.1"/>
    <property type="molecule type" value="Genomic_DNA"/>
</dbReference>
<evidence type="ECO:0000313" key="2">
    <source>
        <dbReference type="Proteomes" id="UP000053660"/>
    </source>
</evidence>
<dbReference type="OrthoDB" id="10333375at2759"/>
<sequence>MQKLQFMKNLGQGLFVVKSLEAQCDRDSLTGNAENGGEIIAVTKIHISRNGCVGRKDDKTQGCCSKTFSSSSTGTKLWWWWKCYTD</sequence>
<dbReference type="Proteomes" id="UP000053660">
    <property type="component" value="Unassembled WGS sequence"/>
</dbReference>
<gene>
    <name evidence="1" type="ORF">OESDEN_18139</name>
</gene>
<proteinExistence type="predicted"/>
<accession>A0A0B1SBA0</accession>
<evidence type="ECO:0000313" key="1">
    <source>
        <dbReference type="EMBL" id="KHJ82169.1"/>
    </source>
</evidence>
<dbReference type="AlphaFoldDB" id="A0A0B1SBA0"/>
<protein>
    <submittedName>
        <fullName evidence="1">Uncharacterized protein</fullName>
    </submittedName>
</protein>
<name>A0A0B1SBA0_OESDE</name>
<organism evidence="1 2">
    <name type="scientific">Oesophagostomum dentatum</name>
    <name type="common">Nodular worm</name>
    <dbReference type="NCBI Taxonomy" id="61180"/>
    <lineage>
        <taxon>Eukaryota</taxon>
        <taxon>Metazoa</taxon>
        <taxon>Ecdysozoa</taxon>
        <taxon>Nematoda</taxon>
        <taxon>Chromadorea</taxon>
        <taxon>Rhabditida</taxon>
        <taxon>Rhabditina</taxon>
        <taxon>Rhabditomorpha</taxon>
        <taxon>Strongyloidea</taxon>
        <taxon>Strongylidae</taxon>
        <taxon>Oesophagostomum</taxon>
    </lineage>
</organism>